<evidence type="ECO:0000313" key="2">
    <source>
        <dbReference type="Proteomes" id="UP000050996"/>
    </source>
</evidence>
<gene>
    <name evidence="1" type="ORF">AN957_19000</name>
</gene>
<proteinExistence type="predicted"/>
<dbReference type="Pfam" id="PF24175">
    <property type="entry name" value="SU10_adaptor"/>
    <property type="match status" value="1"/>
</dbReference>
<dbReference type="PATRIC" id="fig|1637975.4.peg.3758"/>
<dbReference type="EMBL" id="LJIX01000006">
    <property type="protein sequence ID" value="KQL20468.1"/>
    <property type="molecule type" value="Genomic_DNA"/>
</dbReference>
<sequence>MNLSSLIKEVNKDIDDSLSNAEIIQWINRGLDDLTPVAKYKQTAVIPLVIGQDKYDLPSDFHKIELIMDDNELFEIPLKDRTSRGYKKWGNALTIQPKPENNGELTLYYYAKLPHLVNPDDEPVLPSNYHDLLVLYAVARAKYQDEEPEMQMNAWSEYQAKKRDFAIEQNQDGEVGQVRLVT</sequence>
<name>A0A0Q3SLD2_9BACI</name>
<comment type="caution">
    <text evidence="1">The sequence shown here is derived from an EMBL/GenBank/DDBJ whole genome shotgun (WGS) entry which is preliminary data.</text>
</comment>
<keyword evidence="2" id="KW-1185">Reference proteome</keyword>
<dbReference type="Proteomes" id="UP000050996">
    <property type="component" value="Unassembled WGS sequence"/>
</dbReference>
<dbReference type="RefSeq" id="WP_056685608.1">
    <property type="nucleotide sequence ID" value="NZ_LJIX01000006.1"/>
</dbReference>
<reference evidence="1 2" key="1">
    <citation type="submission" date="2015-09" db="EMBL/GenBank/DDBJ databases">
        <title>Genome sequencing project for genomic taxonomy and phylogenomics of Bacillus-like bacteria.</title>
        <authorList>
            <person name="Liu B."/>
            <person name="Wang J."/>
            <person name="Zhu Y."/>
            <person name="Liu G."/>
            <person name="Chen Q."/>
            <person name="Chen Z."/>
            <person name="Lan J."/>
            <person name="Che J."/>
            <person name="Ge C."/>
            <person name="Shi H."/>
            <person name="Pan Z."/>
            <person name="Liu X."/>
        </authorList>
    </citation>
    <scope>NUCLEOTIDE SEQUENCE [LARGE SCALE GENOMIC DNA]</scope>
    <source>
        <strain evidence="1 2">FJAT-18043</strain>
    </source>
</reference>
<evidence type="ECO:0000313" key="1">
    <source>
        <dbReference type="EMBL" id="KQL20468.1"/>
    </source>
</evidence>
<dbReference type="AlphaFoldDB" id="A0A0Q3SLD2"/>
<organism evidence="1 2">
    <name type="scientific">Cytobacillus solani</name>
    <dbReference type="NCBI Taxonomy" id="1637975"/>
    <lineage>
        <taxon>Bacteria</taxon>
        <taxon>Bacillati</taxon>
        <taxon>Bacillota</taxon>
        <taxon>Bacilli</taxon>
        <taxon>Bacillales</taxon>
        <taxon>Bacillaceae</taxon>
        <taxon>Cytobacillus</taxon>
    </lineage>
</organism>
<protein>
    <submittedName>
        <fullName evidence="1">Uncharacterized protein</fullName>
    </submittedName>
</protein>
<dbReference type="InterPro" id="IPR056209">
    <property type="entry name" value="SU10_adaptor"/>
</dbReference>
<accession>A0A0Q3SLD2</accession>
<dbReference type="STRING" id="1637975.AN957_19000"/>